<feature type="transmembrane region" description="Helical" evidence="20">
    <location>
        <begin position="1979"/>
        <end position="2002"/>
    </location>
</feature>
<evidence type="ECO:0000256" key="12">
    <source>
        <dbReference type="ARBA" id="ARBA00022989"/>
    </source>
</evidence>
<evidence type="ECO:0000256" key="19">
    <source>
        <dbReference type="SAM" id="MobiDB-lite"/>
    </source>
</evidence>
<feature type="compositionally biased region" description="Pro residues" evidence="19">
    <location>
        <begin position="853"/>
        <end position="863"/>
    </location>
</feature>
<feature type="region of interest" description="Disordered" evidence="19">
    <location>
        <begin position="567"/>
        <end position="615"/>
    </location>
</feature>
<dbReference type="InterPro" id="IPR001680">
    <property type="entry name" value="WD40_rpt"/>
</dbReference>
<dbReference type="Pfam" id="PF24797">
    <property type="entry name" value="Beta-prop_WDR35_TULP_N"/>
    <property type="match status" value="1"/>
</dbReference>
<feature type="transmembrane region" description="Helical" evidence="20">
    <location>
        <begin position="1946"/>
        <end position="1967"/>
    </location>
</feature>
<keyword evidence="7" id="KW-0597">Phosphoprotein</keyword>
<feature type="transmembrane region" description="Helical" evidence="20">
    <location>
        <begin position="1917"/>
        <end position="1940"/>
    </location>
</feature>
<feature type="transmembrane region" description="Helical" evidence="20">
    <location>
        <begin position="1712"/>
        <end position="1733"/>
    </location>
</feature>
<feature type="region of interest" description="Disordered" evidence="19">
    <location>
        <begin position="819"/>
        <end position="866"/>
    </location>
</feature>
<comment type="function">
    <text evidence="14">May be a substrate-recognition component of a SCF-like ECS (Elongin-Cullin-SOCS-box protein) E3 ubiquitin ligase complex which mediates the ubiquitination and subsequent proteasomal degradation of target proteins.</text>
</comment>
<feature type="domain" description="IFT121/TULP4 N-terminal" evidence="24">
    <location>
        <begin position="42"/>
        <end position="361"/>
    </location>
</feature>
<feature type="domain" description="Wntless-like transmembrane" evidence="22">
    <location>
        <begin position="1871"/>
        <end position="2098"/>
    </location>
</feature>
<dbReference type="InterPro" id="IPR040416">
    <property type="entry name" value="TMEM181"/>
</dbReference>
<evidence type="ECO:0000256" key="14">
    <source>
        <dbReference type="ARBA" id="ARBA00056629"/>
    </source>
</evidence>
<evidence type="ECO:0000256" key="1">
    <source>
        <dbReference type="ARBA" id="ARBA00004141"/>
    </source>
</evidence>
<keyword evidence="26" id="KW-1185">Reference proteome</keyword>
<dbReference type="FunFam" id="2.130.10.10:FF:000262">
    <property type="entry name" value="Tubby like protein 4"/>
    <property type="match status" value="1"/>
</dbReference>
<dbReference type="GO" id="GO:0005737">
    <property type="term" value="C:cytoplasm"/>
    <property type="evidence" value="ECO:0007669"/>
    <property type="project" value="UniProtKB-SubCell"/>
</dbReference>
<dbReference type="InterPro" id="IPR025659">
    <property type="entry name" value="Tubby-like_C"/>
</dbReference>
<keyword evidence="11" id="KW-0833">Ubl conjugation pathway</keyword>
<feature type="repeat" description="WD" evidence="18">
    <location>
        <begin position="78"/>
        <end position="109"/>
    </location>
</feature>
<dbReference type="PROSITE" id="PS50294">
    <property type="entry name" value="WD_REPEATS_REGION"/>
    <property type="match status" value="1"/>
</dbReference>
<dbReference type="GO" id="GO:0016020">
    <property type="term" value="C:membrane"/>
    <property type="evidence" value="ECO:0007669"/>
    <property type="project" value="UniProtKB-SubCell"/>
</dbReference>
<protein>
    <recommendedName>
        <fullName evidence="15">Tubby-related protein 4</fullName>
    </recommendedName>
    <alternativeName>
        <fullName evidence="17">Tubby superfamily protein</fullName>
    </alternativeName>
    <alternativeName>
        <fullName evidence="16">Tubby-like protein 4</fullName>
    </alternativeName>
</protein>
<keyword evidence="6" id="KW-0963">Cytoplasm</keyword>
<keyword evidence="5" id="KW-0488">Methylation</keyword>
<comment type="caution">
    <text evidence="25">The sequence shown here is derived from an EMBL/GenBank/DDBJ whole genome shotgun (WGS) entry which is preliminary data.</text>
</comment>
<feature type="region of interest" description="Disordered" evidence="19">
    <location>
        <begin position="1451"/>
        <end position="1535"/>
    </location>
</feature>
<feature type="region of interest" description="Disordered" evidence="19">
    <location>
        <begin position="1097"/>
        <end position="1158"/>
    </location>
</feature>
<comment type="subcellular location">
    <subcellularLocation>
        <location evidence="2">Cytoplasm</location>
    </subcellularLocation>
    <subcellularLocation>
        <location evidence="1">Membrane</location>
        <topology evidence="1">Multi-pass membrane protein</topology>
    </subcellularLocation>
</comment>
<dbReference type="PROSITE" id="PS50082">
    <property type="entry name" value="WD_REPEATS_2"/>
    <property type="match status" value="1"/>
</dbReference>
<evidence type="ECO:0000256" key="3">
    <source>
        <dbReference type="ARBA" id="ARBA00004906"/>
    </source>
</evidence>
<dbReference type="InterPro" id="IPR054077">
    <property type="entry name" value="TMEM181_GOLD"/>
</dbReference>
<feature type="transmembrane region" description="Helical" evidence="20">
    <location>
        <begin position="1646"/>
        <end position="1663"/>
    </location>
</feature>
<dbReference type="SMART" id="SM00320">
    <property type="entry name" value="WD40"/>
    <property type="match status" value="3"/>
</dbReference>
<feature type="region of interest" description="Disordered" evidence="19">
    <location>
        <begin position="1050"/>
        <end position="1080"/>
    </location>
</feature>
<evidence type="ECO:0000256" key="2">
    <source>
        <dbReference type="ARBA" id="ARBA00004496"/>
    </source>
</evidence>
<evidence type="ECO:0000256" key="6">
    <source>
        <dbReference type="ARBA" id="ARBA00022490"/>
    </source>
</evidence>
<dbReference type="PANTHER" id="PTHR31918">
    <property type="entry name" value="TRANSMEMBRANE PROTEIN 181"/>
    <property type="match status" value="1"/>
</dbReference>
<keyword evidence="13 20" id="KW-0472">Membrane</keyword>
<evidence type="ECO:0000259" key="24">
    <source>
        <dbReference type="Pfam" id="PF24797"/>
    </source>
</evidence>
<feature type="compositionally biased region" description="Low complexity" evidence="19">
    <location>
        <begin position="819"/>
        <end position="852"/>
    </location>
</feature>
<reference evidence="25" key="1">
    <citation type="journal article" date="2023" name="Science">
        <title>Genome structures resolve the early diversification of teleost fishes.</title>
        <authorList>
            <person name="Parey E."/>
            <person name="Louis A."/>
            <person name="Montfort J."/>
            <person name="Bouchez O."/>
            <person name="Roques C."/>
            <person name="Iampietro C."/>
            <person name="Lluch J."/>
            <person name="Castinel A."/>
            <person name="Donnadieu C."/>
            <person name="Desvignes T."/>
            <person name="Floi Bucao C."/>
            <person name="Jouanno E."/>
            <person name="Wen M."/>
            <person name="Mejri S."/>
            <person name="Dirks R."/>
            <person name="Jansen H."/>
            <person name="Henkel C."/>
            <person name="Chen W.J."/>
            <person name="Zahm M."/>
            <person name="Cabau C."/>
            <person name="Klopp C."/>
            <person name="Thompson A.W."/>
            <person name="Robinson-Rechavi M."/>
            <person name="Braasch I."/>
            <person name="Lecointre G."/>
            <person name="Bobe J."/>
            <person name="Postlethwait J.H."/>
            <person name="Berthelot C."/>
            <person name="Roest Crollius H."/>
            <person name="Guiguen Y."/>
        </authorList>
    </citation>
    <scope>NUCLEOTIDE SEQUENCE</scope>
    <source>
        <strain evidence="25">NC1722</strain>
    </source>
</reference>
<dbReference type="InterPro" id="IPR036322">
    <property type="entry name" value="WD40_repeat_dom_sf"/>
</dbReference>
<evidence type="ECO:0000259" key="22">
    <source>
        <dbReference type="Pfam" id="PF06664"/>
    </source>
</evidence>
<dbReference type="EMBL" id="JAINUG010000029">
    <property type="protein sequence ID" value="KAJ8409690.1"/>
    <property type="molecule type" value="Genomic_DNA"/>
</dbReference>
<evidence type="ECO:0000256" key="18">
    <source>
        <dbReference type="PROSITE-ProRule" id="PRU00221"/>
    </source>
</evidence>
<evidence type="ECO:0000259" key="23">
    <source>
        <dbReference type="Pfam" id="PF21885"/>
    </source>
</evidence>
<feature type="transmembrane region" description="Helical" evidence="20">
    <location>
        <begin position="2022"/>
        <end position="2046"/>
    </location>
</feature>
<proteinExistence type="inferred from homology"/>
<keyword evidence="12 20" id="KW-1133">Transmembrane helix</keyword>
<evidence type="ECO:0000256" key="9">
    <source>
        <dbReference type="ARBA" id="ARBA00022692"/>
    </source>
</evidence>
<evidence type="ECO:0000256" key="7">
    <source>
        <dbReference type="ARBA" id="ARBA00022553"/>
    </source>
</evidence>
<dbReference type="InterPro" id="IPR000007">
    <property type="entry name" value="Tubby_C"/>
</dbReference>
<dbReference type="Pfam" id="PF21885">
    <property type="entry name" value="TMEM181_GOLD"/>
    <property type="match status" value="1"/>
</dbReference>
<feature type="compositionally biased region" description="Gly residues" evidence="19">
    <location>
        <begin position="1131"/>
        <end position="1144"/>
    </location>
</feature>
<keyword evidence="10" id="KW-0677">Repeat</keyword>
<dbReference type="Pfam" id="PF01167">
    <property type="entry name" value="Tub"/>
    <property type="match status" value="1"/>
</dbReference>
<feature type="domain" description="TMEM181 GOLD" evidence="23">
    <location>
        <begin position="1757"/>
        <end position="1870"/>
    </location>
</feature>
<dbReference type="Proteomes" id="UP001221898">
    <property type="component" value="Unassembled WGS sequence"/>
</dbReference>
<dbReference type="Pfam" id="PF06664">
    <property type="entry name" value="WLS-like_TM"/>
    <property type="match status" value="1"/>
</dbReference>
<evidence type="ECO:0000256" key="17">
    <source>
        <dbReference type="ARBA" id="ARBA00077697"/>
    </source>
</evidence>
<evidence type="ECO:0000259" key="21">
    <source>
        <dbReference type="Pfam" id="PF01167"/>
    </source>
</evidence>
<evidence type="ECO:0000256" key="4">
    <source>
        <dbReference type="ARBA" id="ARBA00007129"/>
    </source>
</evidence>
<dbReference type="Gene3D" id="3.20.90.10">
    <property type="entry name" value="Tubby Protein, Chain A"/>
    <property type="match status" value="1"/>
</dbReference>
<evidence type="ECO:0000256" key="11">
    <source>
        <dbReference type="ARBA" id="ARBA00022786"/>
    </source>
</evidence>
<comment type="similarity">
    <text evidence="4">Belongs to the TUB family.</text>
</comment>
<dbReference type="InterPro" id="IPR015943">
    <property type="entry name" value="WD40/YVTN_repeat-like_dom_sf"/>
</dbReference>
<feature type="transmembrane region" description="Helical" evidence="20">
    <location>
        <begin position="1879"/>
        <end position="1897"/>
    </location>
</feature>
<dbReference type="InterPro" id="IPR056159">
    <property type="entry name" value="Beta-prop_IFT121_TULP_N"/>
</dbReference>
<keyword evidence="9 20" id="KW-0812">Transmembrane</keyword>
<gene>
    <name evidence="25" type="ORF">AAFF_G00217490</name>
</gene>
<evidence type="ECO:0000256" key="15">
    <source>
        <dbReference type="ARBA" id="ARBA00071888"/>
    </source>
</evidence>
<evidence type="ECO:0000256" key="10">
    <source>
        <dbReference type="ARBA" id="ARBA00022737"/>
    </source>
</evidence>
<dbReference type="PANTHER" id="PTHR31918:SF1">
    <property type="entry name" value="TRANSMEMBRANE PROTEIN 181"/>
    <property type="match status" value="1"/>
</dbReference>
<feature type="compositionally biased region" description="Basic and acidic residues" evidence="19">
    <location>
        <begin position="1454"/>
        <end position="1472"/>
    </location>
</feature>
<sequence length="2444" mass="270497">MFAAVEHGPILCSDSNILCLSWKGRVPKSEKEKPVCRRRYYEEGWLATGNGRGVVGVTFTSSHCRRDRNTPQRINFNLRGHNSEVVLVRWNEPFQKLATCDTDGGIFVWIQYEGRWSVELVNDRGAQVSDFTWSHDGTQALISYRDGFVLVGSVSGQRHWSSEINLESQITCGIWTPDDQQVLFGTADGQVIVMDCHGRMLAHILLHESDGIVSMSWNYPSFLVEDSSESDTDSDDYAPPQVHNLKPLLTVSFTSGDISLMNNYDDLSPAIIRSGLKDVVVQWCSQGDLMAVAGMERHSLQVDSSCVTLMRNALVKFYNVHGEHIYTLETPAQRPITTICWGHRDSRLFLACGPALYVVRVEHRVANLQLLCQQGIASALREEKDISKLAMPSRLCAYVTTAFVPTIKVCGGAVGRVQYIVSACGGGDRFGPLPGHLHLHPQMPHTVPYRSPFAKSPIPDPNNMRDFVSYPTAGNERLHCTMKRTEDNPEVGGPCYTLYLEYLGGLVPILKGRRISKLRPEFVIMDPKTDGKADEVYGNNLISSMIDSCNCSDSSDIELSDDWVGKKSPKISRGSKSPKLPRINIDPRKSPKLSRATQDISRSPRLPIRKPSIGSPSLTRREFPLDDITQHNYLAQVTSNIWGTKFKIVGLASFLPTNLGAVIYKTSLLHLQPRQMTIYLPEVRKISMDYINLPVFNPNVFSEDEDDLPVTGPSGVADDNPACTVNIPIAPIHSPAQAMSPTQSIGLVQSLLANQNVQLDVLTNPTATAAAAAAASDHSQEVVMTAQYTVPTRYSNPGQQQQIQQQIQQMQQQQQQLREQHQQQMQQHQQQLQQHQQQLQQHQQQLLGQHPGQLPPPPLPPSQLPGALLQLQGAMQLALVSAELSQERGDHEHLLKIKATRSVPQLADGDAVVFSAPLEISKMNPPPPYPGTVAAAVAAASAAAAAASASAAGGNPSTPSSLELCLKKGEFSLYPPAPQYQTPLGYERITTFDSSGNVEEVCRPRTRLVCNQSVYTLQGPGSSATLRVTSSSESKKVQLPYSSATLNRLTVPRYSIPSGDPPPYPDPANQANPGRSASQRLDSSLIHATLRRNSREAALKVSQMMDPQRTLPTKSKPVQQQQQQHKLRAASGGGSSGGSNGIAGGTIIRQDFPPGNGAQHSTVIVHSNSTSPLASQSSYNLLSSLDGGRDRTEYVNSAFTEDEALSQQCQLEKSIRHLTLSEVSLTVKRPPPYQWDPAATEEIWVPQERSTLAPPPPGPHKPPPLILNPAQHLDVSRLPFVLSPKSPTSPSATTFQGGYPISLPFPPGAGYSGPQLQAMQAAAQPCSPKEVVAPVPFTQQESAMVLPPGYPPNLANLACCPLPPMYPGASACAGLQLPPIALHPWNTYNPCPPMQNPSGTLPAKSHLVVEKPVLSPPPPSSELQNHMGSPEAMAEPGENFQEVLSLNESPIPQRADKFSKKSRKRLDSRAEEANVPAITEGKVKKEGRALSDFNSLISSPRLGREKKKPKSQKEQLKAKKLNKTNEFQDSSESEPELFISGDELMNQSQSSKKGWKTKRNMRAASELEEFKCRKANEKEDRGLGSQGFVYVMANKQPLWNEATQVYQLDFGGRVTQESAKNFQIELEGRQVMQFGRIDGNAYILDFQYPFSAVQAFAVALANVTQRLKALTVPVLHDSWSIIFRSAHTHTHGSAKIEWLAPMRLYTLSKRHFVLVFVVFLICFGLTVFIGIAGPKIIYESTCSGAKILAGNGSIKSGPFNLKSPPLSTYHQQLWLTCVIQPDQTNGADFHLPFEINVELKGVMQDASVMHVNNNVHQKSRTLHCADKCDEIIVVHLGYLNYTRYQINVSFKGLENLTYNIKEVNFTWKLYNPSFSQVEIWFRFVFVVLTFMVTCLFAHSLRKFSMRDWGIEQKWMSILLPLLLLYNDPFFPLSFLVNSWFPGMLDALFQAVFLCSLLLFWLCVYHGIRVQGERKCLTFYLPKIVIVGLMWLSAVTLGIWQTVNELHDPTYQYKVDIQNFQGMKIFFLVVACIYVLYLIFLIVRACSELKNMPYSDLRLKFLTALTFVVLIISMVILYLRFGSKVLQDNFVAELSTHYQNYILLNRKRLQCNSQLKDNPAFSMLNDSDDEVIYGYILLSTFALQLLRWHADSTECPCRSAVDEKTLVRCTYGGNRHHEKEVEEVAMWCGERKSDHRGCTNSSMIELSVTVETFGEFVSFACISILNSSDFLSAFGWKAGDSRGRLRSVTLCEFLSWTEFRVAAPPPPTALCALSLECRRLLMTRVCCRDVTNAGGLDPFTWKGEPPLVLCLVMPTHVIFLETPPPPPSLGGPACLSFGSGDVVCAVSVATKWRPSFSGQRQARAGPSQCVGLSSWGLCGLAVAPGPLAWSTLAGVSQGADSHSLGQEGSLQEHFGGERRTNSVSWHWFRRDLLDFFVFFSAVASF</sequence>
<evidence type="ECO:0000256" key="13">
    <source>
        <dbReference type="ARBA" id="ARBA00023136"/>
    </source>
</evidence>
<evidence type="ECO:0000256" key="8">
    <source>
        <dbReference type="ARBA" id="ARBA00022574"/>
    </source>
</evidence>
<feature type="transmembrane region" description="Helical" evidence="20">
    <location>
        <begin position="2058"/>
        <end position="2078"/>
    </location>
</feature>
<organism evidence="25 26">
    <name type="scientific">Aldrovandia affinis</name>
    <dbReference type="NCBI Taxonomy" id="143900"/>
    <lineage>
        <taxon>Eukaryota</taxon>
        <taxon>Metazoa</taxon>
        <taxon>Chordata</taxon>
        <taxon>Craniata</taxon>
        <taxon>Vertebrata</taxon>
        <taxon>Euteleostomi</taxon>
        <taxon>Actinopterygii</taxon>
        <taxon>Neopterygii</taxon>
        <taxon>Teleostei</taxon>
        <taxon>Notacanthiformes</taxon>
        <taxon>Halosauridae</taxon>
        <taxon>Aldrovandia</taxon>
    </lineage>
</organism>
<evidence type="ECO:0000256" key="5">
    <source>
        <dbReference type="ARBA" id="ARBA00022481"/>
    </source>
</evidence>
<dbReference type="GO" id="GO:0015643">
    <property type="term" value="F:toxic substance binding"/>
    <property type="evidence" value="ECO:0007669"/>
    <property type="project" value="InterPro"/>
</dbReference>
<evidence type="ECO:0000256" key="20">
    <source>
        <dbReference type="SAM" id="Phobius"/>
    </source>
</evidence>
<name>A0AAD7SVX8_9TELE</name>
<dbReference type="InterPro" id="IPR047843">
    <property type="entry name" value="WLS-like_TM"/>
</dbReference>
<evidence type="ECO:0000313" key="26">
    <source>
        <dbReference type="Proteomes" id="UP001221898"/>
    </source>
</evidence>
<keyword evidence="8 18" id="KW-0853">WD repeat</keyword>
<accession>A0AAD7SVX8</accession>
<feature type="domain" description="Tubby C-terminal" evidence="21">
    <location>
        <begin position="1550"/>
        <end position="1662"/>
    </location>
</feature>
<evidence type="ECO:0000256" key="16">
    <source>
        <dbReference type="ARBA" id="ARBA00075708"/>
    </source>
</evidence>
<dbReference type="Gene3D" id="2.130.10.10">
    <property type="entry name" value="YVTN repeat-like/Quinoprotein amine dehydrogenase"/>
    <property type="match status" value="2"/>
</dbReference>
<dbReference type="SUPFAM" id="SSF54518">
    <property type="entry name" value="Tubby C-terminal domain-like"/>
    <property type="match status" value="2"/>
</dbReference>
<evidence type="ECO:0000313" key="25">
    <source>
        <dbReference type="EMBL" id="KAJ8409690.1"/>
    </source>
</evidence>
<dbReference type="FunFam" id="3.20.90.10:FF:000002">
    <property type="entry name" value="Tubby like protein 4"/>
    <property type="match status" value="1"/>
</dbReference>
<dbReference type="SUPFAM" id="SSF50978">
    <property type="entry name" value="WD40 repeat-like"/>
    <property type="match status" value="1"/>
</dbReference>
<comment type="pathway">
    <text evidence="3">Protein modification; protein ubiquitination.</text>
</comment>